<proteinExistence type="predicted"/>
<dbReference type="PANTHER" id="PTHR19446">
    <property type="entry name" value="REVERSE TRANSCRIPTASES"/>
    <property type="match status" value="1"/>
</dbReference>
<keyword evidence="3" id="KW-1185">Reference proteome</keyword>
<gene>
    <name evidence="2" type="ORF">EDD18DRAFT_1068941</name>
</gene>
<dbReference type="Proteomes" id="UP001175228">
    <property type="component" value="Unassembled WGS sequence"/>
</dbReference>
<accession>A0AA39QCC5</accession>
<comment type="caution">
    <text evidence="2">The sequence shown here is derived from an EMBL/GenBank/DDBJ whole genome shotgun (WGS) entry which is preliminary data.</text>
</comment>
<evidence type="ECO:0000313" key="2">
    <source>
        <dbReference type="EMBL" id="KAK0500302.1"/>
    </source>
</evidence>
<evidence type="ECO:0008006" key="4">
    <source>
        <dbReference type="Google" id="ProtNLM"/>
    </source>
</evidence>
<evidence type="ECO:0000313" key="3">
    <source>
        <dbReference type="Proteomes" id="UP001175228"/>
    </source>
</evidence>
<sequence length="333" mass="38394">MPLHVVKDSHVKGFILRAGHELQESIEKCVQSEHRTSDENPQKLWEVFTEKLCELARQRAKATVPNIDKEIHQLKAEITAAENSANLGDESSKTNLMILHERLDKITQLRHRKRREVVQARNILEGEVISKYWSNINKPLKPRDTIQRLKKPGQRTDQGTETRYTTDSQEMANIGRDYHDQLQGLRWPVSIAERTDRIKAAMECIKSEVPPDLLRIFEDLLSREDVQEALELSANNKAPGLNGIPYEVFKIINSWYEESLKDGEPGFDIITVLQLVFNDIERHGLRPGSRFAKSWMCPLYKKNDKTEISNYRPISLLNSDYKIMTKALAIKLA</sequence>
<feature type="coiled-coil region" evidence="1">
    <location>
        <begin position="57"/>
        <end position="84"/>
    </location>
</feature>
<protein>
    <recommendedName>
        <fullName evidence="4">Reverse transcriptase domain-containing protein</fullName>
    </recommendedName>
</protein>
<name>A0AA39QCC5_9AGAR</name>
<dbReference type="EMBL" id="JAUEPU010000008">
    <property type="protein sequence ID" value="KAK0500302.1"/>
    <property type="molecule type" value="Genomic_DNA"/>
</dbReference>
<evidence type="ECO:0000256" key="1">
    <source>
        <dbReference type="SAM" id="Coils"/>
    </source>
</evidence>
<dbReference type="AlphaFoldDB" id="A0AA39QCC5"/>
<organism evidence="2 3">
    <name type="scientific">Armillaria luteobubalina</name>
    <dbReference type="NCBI Taxonomy" id="153913"/>
    <lineage>
        <taxon>Eukaryota</taxon>
        <taxon>Fungi</taxon>
        <taxon>Dikarya</taxon>
        <taxon>Basidiomycota</taxon>
        <taxon>Agaricomycotina</taxon>
        <taxon>Agaricomycetes</taxon>
        <taxon>Agaricomycetidae</taxon>
        <taxon>Agaricales</taxon>
        <taxon>Marasmiineae</taxon>
        <taxon>Physalacriaceae</taxon>
        <taxon>Armillaria</taxon>
    </lineage>
</organism>
<keyword evidence="1" id="KW-0175">Coiled coil</keyword>
<reference evidence="2" key="1">
    <citation type="submission" date="2023-06" db="EMBL/GenBank/DDBJ databases">
        <authorList>
            <consortium name="Lawrence Berkeley National Laboratory"/>
            <person name="Ahrendt S."/>
            <person name="Sahu N."/>
            <person name="Indic B."/>
            <person name="Wong-Bajracharya J."/>
            <person name="Merenyi Z."/>
            <person name="Ke H.-M."/>
            <person name="Monk M."/>
            <person name="Kocsube S."/>
            <person name="Drula E."/>
            <person name="Lipzen A."/>
            <person name="Balint B."/>
            <person name="Henrissat B."/>
            <person name="Andreopoulos B."/>
            <person name="Martin F.M."/>
            <person name="Harder C.B."/>
            <person name="Rigling D."/>
            <person name="Ford K.L."/>
            <person name="Foster G.D."/>
            <person name="Pangilinan J."/>
            <person name="Papanicolaou A."/>
            <person name="Barry K."/>
            <person name="LaButti K."/>
            <person name="Viragh M."/>
            <person name="Koriabine M."/>
            <person name="Yan M."/>
            <person name="Riley R."/>
            <person name="Champramary S."/>
            <person name="Plett K.L."/>
            <person name="Tsai I.J."/>
            <person name="Slot J."/>
            <person name="Sipos G."/>
            <person name="Plett J."/>
            <person name="Nagy L.G."/>
            <person name="Grigoriev I.V."/>
        </authorList>
    </citation>
    <scope>NUCLEOTIDE SEQUENCE</scope>
    <source>
        <strain evidence="2">HWK02</strain>
    </source>
</reference>